<accession>A0A6J4N9D8</accession>
<protein>
    <submittedName>
        <fullName evidence="2">DNA-binding protein HU-beta</fullName>
    </submittedName>
</protein>
<proteinExistence type="predicted"/>
<feature type="region of interest" description="Disordered" evidence="1">
    <location>
        <begin position="1"/>
        <end position="92"/>
    </location>
</feature>
<feature type="compositionally biased region" description="Basic and acidic residues" evidence="1">
    <location>
        <begin position="7"/>
        <end position="19"/>
    </location>
</feature>
<evidence type="ECO:0000313" key="2">
    <source>
        <dbReference type="EMBL" id="CAA9377711.1"/>
    </source>
</evidence>
<organism evidence="2">
    <name type="scientific">uncultured Nocardioides sp</name>
    <dbReference type="NCBI Taxonomy" id="198441"/>
    <lineage>
        <taxon>Bacteria</taxon>
        <taxon>Bacillati</taxon>
        <taxon>Actinomycetota</taxon>
        <taxon>Actinomycetes</taxon>
        <taxon>Propionibacteriales</taxon>
        <taxon>Nocardioidaceae</taxon>
        <taxon>Nocardioides</taxon>
        <taxon>environmental samples</taxon>
    </lineage>
</organism>
<feature type="non-terminal residue" evidence="2">
    <location>
        <position position="1"/>
    </location>
</feature>
<keyword evidence="2" id="KW-0238">DNA-binding</keyword>
<dbReference type="EMBL" id="CADCUN010000069">
    <property type="protein sequence ID" value="CAA9377711.1"/>
    <property type="molecule type" value="Genomic_DNA"/>
</dbReference>
<name>A0A6J4N9D8_9ACTN</name>
<dbReference type="GO" id="GO:0003677">
    <property type="term" value="F:DNA binding"/>
    <property type="evidence" value="ECO:0007669"/>
    <property type="project" value="UniProtKB-KW"/>
</dbReference>
<gene>
    <name evidence="2" type="ORF">AVDCRST_MAG60-634</name>
</gene>
<feature type="compositionally biased region" description="Basic and acidic residues" evidence="1">
    <location>
        <begin position="65"/>
        <end position="85"/>
    </location>
</feature>
<dbReference type="AlphaFoldDB" id="A0A6J4N9D8"/>
<feature type="non-terminal residue" evidence="2">
    <location>
        <position position="92"/>
    </location>
</feature>
<feature type="compositionally biased region" description="Basic residues" evidence="1">
    <location>
        <begin position="20"/>
        <end position="36"/>
    </location>
</feature>
<sequence length="92" mass="10316">ESQGPGADRRSRGGTEHRSGRSRRRGNPRRRRRRCRSGGEGEPGRLRHLRAAQPGGSLGAQPADRGGDGDRSERRSRVQARDRLQAGRRRRL</sequence>
<reference evidence="2" key="1">
    <citation type="submission" date="2020-02" db="EMBL/GenBank/DDBJ databases">
        <authorList>
            <person name="Meier V. D."/>
        </authorList>
    </citation>
    <scope>NUCLEOTIDE SEQUENCE</scope>
    <source>
        <strain evidence="2">AVDCRST_MAG60</strain>
    </source>
</reference>
<evidence type="ECO:0000256" key="1">
    <source>
        <dbReference type="SAM" id="MobiDB-lite"/>
    </source>
</evidence>